<dbReference type="OrthoDB" id="44736at2759"/>
<dbReference type="Gene3D" id="2.130.10.10">
    <property type="entry name" value="YVTN repeat-like/Quinoprotein amine dehydrogenase"/>
    <property type="match status" value="1"/>
</dbReference>
<evidence type="ECO:0000313" key="4">
    <source>
        <dbReference type="EMBL" id="PFX29715.1"/>
    </source>
</evidence>
<dbReference type="Pfam" id="PF00566">
    <property type="entry name" value="RabGAP-TBC"/>
    <property type="match status" value="1"/>
</dbReference>
<dbReference type="Gene3D" id="1.10.472.80">
    <property type="entry name" value="Ypt/Rab-GAP domain of gyp1p, domain 3"/>
    <property type="match status" value="1"/>
</dbReference>
<evidence type="ECO:0000256" key="1">
    <source>
        <dbReference type="ARBA" id="ARBA00004300"/>
    </source>
</evidence>
<gene>
    <name evidence="4" type="primary">Tbc1d2b</name>
    <name evidence="4" type="ORF">AWC38_SpisGene5498</name>
</gene>
<dbReference type="AlphaFoldDB" id="A0A2B4SMS6"/>
<evidence type="ECO:0000313" key="5">
    <source>
        <dbReference type="Proteomes" id="UP000225706"/>
    </source>
</evidence>
<dbReference type="STRING" id="50429.A0A2B4SMS6"/>
<evidence type="ECO:0000259" key="3">
    <source>
        <dbReference type="PROSITE" id="PS50086"/>
    </source>
</evidence>
<feature type="region of interest" description="Disordered" evidence="2">
    <location>
        <begin position="702"/>
        <end position="761"/>
    </location>
</feature>
<keyword evidence="5" id="KW-1185">Reference proteome</keyword>
<proteinExistence type="predicted"/>
<dbReference type="SUPFAM" id="SSF50998">
    <property type="entry name" value="Quinoprotein alcohol dehydrogenase-like"/>
    <property type="match status" value="1"/>
</dbReference>
<dbReference type="EMBL" id="LSMT01000061">
    <property type="protein sequence ID" value="PFX29715.1"/>
    <property type="molecule type" value="Genomic_DNA"/>
</dbReference>
<dbReference type="GO" id="GO:0005813">
    <property type="term" value="C:centrosome"/>
    <property type="evidence" value="ECO:0007669"/>
    <property type="project" value="UniProtKB-SubCell"/>
</dbReference>
<evidence type="ECO:0000256" key="2">
    <source>
        <dbReference type="SAM" id="MobiDB-lite"/>
    </source>
</evidence>
<dbReference type="Pfam" id="PF23748">
    <property type="entry name" value="Beta-prop_LRRK2"/>
    <property type="match status" value="1"/>
</dbReference>
<comment type="subcellular location">
    <subcellularLocation>
        <location evidence="1">Cytoplasm</location>
        <location evidence="1">Cytoskeleton</location>
        <location evidence="1">Microtubule organizing center</location>
        <location evidence="1">Centrosome</location>
    </subcellularLocation>
</comment>
<dbReference type="Gene3D" id="1.10.8.270">
    <property type="entry name" value="putative rabgap domain of human tbc1 domain family member 14 like domains"/>
    <property type="match status" value="1"/>
</dbReference>
<dbReference type="PANTHER" id="PTHR47219:SF20">
    <property type="entry name" value="TBC1 DOMAIN FAMILY MEMBER 2B"/>
    <property type="match status" value="1"/>
</dbReference>
<dbReference type="PROSITE" id="PS50086">
    <property type="entry name" value="TBC_RABGAP"/>
    <property type="match status" value="1"/>
</dbReference>
<dbReference type="SUPFAM" id="SSF47923">
    <property type="entry name" value="Ypt/Rab-GAP domain of gyp1p"/>
    <property type="match status" value="2"/>
</dbReference>
<reference evidence="5" key="1">
    <citation type="journal article" date="2017" name="bioRxiv">
        <title>Comparative analysis of the genomes of Stylophora pistillata and Acropora digitifera provides evidence for extensive differences between species of corals.</title>
        <authorList>
            <person name="Voolstra C.R."/>
            <person name="Li Y."/>
            <person name="Liew Y.J."/>
            <person name="Baumgarten S."/>
            <person name="Zoccola D."/>
            <person name="Flot J.-F."/>
            <person name="Tambutte S."/>
            <person name="Allemand D."/>
            <person name="Aranda M."/>
        </authorList>
    </citation>
    <scope>NUCLEOTIDE SEQUENCE [LARGE SCALE GENOMIC DNA]</scope>
</reference>
<name>A0A2B4SMS6_STYPI</name>
<dbReference type="FunFam" id="1.10.8.270:FF:000026">
    <property type="entry name" value="TBC (Tre-2/Bub2/Cdc16) domain family"/>
    <property type="match status" value="1"/>
</dbReference>
<dbReference type="PANTHER" id="PTHR47219">
    <property type="entry name" value="RAB GTPASE-ACTIVATING PROTEIN 1-LIKE"/>
    <property type="match status" value="1"/>
</dbReference>
<dbReference type="Proteomes" id="UP000225706">
    <property type="component" value="Unassembled WGS sequence"/>
</dbReference>
<dbReference type="InterPro" id="IPR000195">
    <property type="entry name" value="Rab-GAP-TBC_dom"/>
</dbReference>
<accession>A0A2B4SMS6</accession>
<dbReference type="SMART" id="SM00164">
    <property type="entry name" value="TBC"/>
    <property type="match status" value="1"/>
</dbReference>
<feature type="compositionally biased region" description="Basic and acidic residues" evidence="2">
    <location>
        <begin position="723"/>
        <end position="752"/>
    </location>
</feature>
<sequence length="898" mass="101902">MSSVSSGIAFCLDRVPAERNRSGKCFVPDFRLFMVMSCTPASSSFRDSYGFIRGARESESELFHFLCRELKQHYSSFYQNRDGHARLWSQYMKARQQESKDVVFNEQGMKALLREGIPRSCRSEVWKSAMAQKVEHLKKEKGRDYYQKLLLQVERRKSLSANHPLGVTENQIKCDLLRTMPNNERFRSADSDGVKKLSRILHAFCVHRPDINYLQGMNFIVAMCLLFMDEEDAFWSFVAVSEVYLKNYFDKALSGALADQSVLNELLSESLPALHAHLKYYGIDISTVTFNWFITIFIDAVPFETAMRIWDCFVFEGREALFRIAVGLLKVQQSALLQLSCALEIMQYMKRAARVTYDKDQLFKASYEDIKIFPTIKTLDEKQAKYLGGVNTRLDERSISRDERTRSPVSSFTVEISNQEKLEKPDQHEILECALATSRDLSSPVCLFCSSRLKAKVYLLDITKKEMKALDVDTKSRVLCCDMLDDGTILVGTVSWYIHAFVLELSSEAWCVQLNDSVIDIAHLPEGKVFAALADGSIAVLHNASGHEAPSEGSHIRVGGSPVTCITLVNENVWCGCGNNVVILDGSSLGELGSLIISNSRRHQVSKLTHGKHGVWCSVRGSSCILLLDHATFDILLKVDDVTSLDTSPDLRVIAFSESRVTTMMALGEELWVGLGNGQVLIFDVTRNDEIEDEGFVVLDEDEEDKEKRKESSTKYLPTISETEEKVKEPKLKPSIEDSKAHSEVNSSHETENTCTDEEISSIDEFTESELRESIEMAASIVDRQDVVNAQENEGQAQKPSGKQIKQDPDMCYSDYRFRLRLRVHFRINEEAIRCLLLVREQDPLVLSCTCNFNEEGALSLWQRQREEETNEWLPFSIKHRFTETAGLFLRGEDTPTD</sequence>
<dbReference type="GO" id="GO:0031267">
    <property type="term" value="F:small GTPase binding"/>
    <property type="evidence" value="ECO:0007669"/>
    <property type="project" value="TreeGrafter"/>
</dbReference>
<dbReference type="InterPro" id="IPR050302">
    <property type="entry name" value="Rab_GAP_TBC_domain"/>
</dbReference>
<protein>
    <submittedName>
        <fullName evidence="4">TBC1 domain family member 2B</fullName>
    </submittedName>
</protein>
<comment type="caution">
    <text evidence="4">The sequence shown here is derived from an EMBL/GenBank/DDBJ whole genome shotgun (WGS) entry which is preliminary data.</text>
</comment>
<dbReference type="GO" id="GO:0005096">
    <property type="term" value="F:GTPase activator activity"/>
    <property type="evidence" value="ECO:0007669"/>
    <property type="project" value="TreeGrafter"/>
</dbReference>
<organism evidence="4 5">
    <name type="scientific">Stylophora pistillata</name>
    <name type="common">Smooth cauliflower coral</name>
    <dbReference type="NCBI Taxonomy" id="50429"/>
    <lineage>
        <taxon>Eukaryota</taxon>
        <taxon>Metazoa</taxon>
        <taxon>Cnidaria</taxon>
        <taxon>Anthozoa</taxon>
        <taxon>Hexacorallia</taxon>
        <taxon>Scleractinia</taxon>
        <taxon>Astrocoeniina</taxon>
        <taxon>Pocilloporidae</taxon>
        <taxon>Stylophora</taxon>
    </lineage>
</organism>
<dbReference type="InterPro" id="IPR056602">
    <property type="entry name" value="Beta-prop_LRRK2"/>
</dbReference>
<dbReference type="InterPro" id="IPR015943">
    <property type="entry name" value="WD40/YVTN_repeat-like_dom_sf"/>
</dbReference>
<dbReference type="Gene3D" id="1.10.10.2750">
    <property type="match status" value="1"/>
</dbReference>
<dbReference type="InterPro" id="IPR035969">
    <property type="entry name" value="Rab-GAP_TBC_sf"/>
</dbReference>
<dbReference type="InterPro" id="IPR011047">
    <property type="entry name" value="Quinoprotein_ADH-like_sf"/>
</dbReference>
<feature type="domain" description="Rab-GAP TBC" evidence="3">
    <location>
        <begin position="116"/>
        <end position="317"/>
    </location>
</feature>